<dbReference type="RefSeq" id="WP_045313206.1">
    <property type="nucleotide sequence ID" value="NZ_JYJG01000137.1"/>
</dbReference>
<comment type="caution">
    <text evidence="5">The sequence shown here is derived from an EMBL/GenBank/DDBJ whole genome shotgun (WGS) entry which is preliminary data.</text>
</comment>
<accession>A0A0F0GVK0</accession>
<organism evidence="5 6">
    <name type="scientific">Lentzea aerocolonigenes</name>
    <name type="common">Lechevalieria aerocolonigenes</name>
    <name type="synonym">Saccharothrix aerocolonigenes</name>
    <dbReference type="NCBI Taxonomy" id="68170"/>
    <lineage>
        <taxon>Bacteria</taxon>
        <taxon>Bacillati</taxon>
        <taxon>Actinomycetota</taxon>
        <taxon>Actinomycetes</taxon>
        <taxon>Pseudonocardiales</taxon>
        <taxon>Pseudonocardiaceae</taxon>
        <taxon>Lentzea</taxon>
    </lineage>
</organism>
<dbReference type="GO" id="GO:0016491">
    <property type="term" value="F:oxidoreductase activity"/>
    <property type="evidence" value="ECO:0007669"/>
    <property type="project" value="UniProtKB-KW"/>
</dbReference>
<dbReference type="InterPro" id="IPR002347">
    <property type="entry name" value="SDR_fam"/>
</dbReference>
<protein>
    <submittedName>
        <fullName evidence="5">Oxidoreductase</fullName>
    </submittedName>
</protein>
<feature type="domain" description="Ketoreductase" evidence="4">
    <location>
        <begin position="3"/>
        <end position="192"/>
    </location>
</feature>
<dbReference type="Proteomes" id="UP000033393">
    <property type="component" value="Unassembled WGS sequence"/>
</dbReference>
<dbReference type="PRINTS" id="PR00081">
    <property type="entry name" value="GDHRDH"/>
</dbReference>
<dbReference type="EMBL" id="JYJG01000137">
    <property type="protein sequence ID" value="KJK47340.1"/>
    <property type="molecule type" value="Genomic_DNA"/>
</dbReference>
<dbReference type="InterPro" id="IPR036291">
    <property type="entry name" value="NAD(P)-bd_dom_sf"/>
</dbReference>
<dbReference type="Gene3D" id="3.40.50.720">
    <property type="entry name" value="NAD(P)-binding Rossmann-like Domain"/>
    <property type="match status" value="1"/>
</dbReference>
<evidence type="ECO:0000313" key="6">
    <source>
        <dbReference type="Proteomes" id="UP000033393"/>
    </source>
</evidence>
<dbReference type="AlphaFoldDB" id="A0A0F0GVK0"/>
<dbReference type="PRINTS" id="PR00080">
    <property type="entry name" value="SDRFAMILY"/>
</dbReference>
<evidence type="ECO:0000259" key="4">
    <source>
        <dbReference type="SMART" id="SM00822"/>
    </source>
</evidence>
<dbReference type="STRING" id="68170.GCA_000974445_03923"/>
<dbReference type="Pfam" id="PF00106">
    <property type="entry name" value="adh_short"/>
    <property type="match status" value="1"/>
</dbReference>
<evidence type="ECO:0000313" key="5">
    <source>
        <dbReference type="EMBL" id="KJK47340.1"/>
    </source>
</evidence>
<dbReference type="SUPFAM" id="SSF51735">
    <property type="entry name" value="NAD(P)-binding Rossmann-fold domains"/>
    <property type="match status" value="1"/>
</dbReference>
<dbReference type="PATRIC" id="fig|68170.10.peg.5168"/>
<dbReference type="SMART" id="SM00822">
    <property type="entry name" value="PKS_KR"/>
    <property type="match status" value="1"/>
</dbReference>
<comment type="similarity">
    <text evidence="1 3">Belongs to the short-chain dehydrogenases/reductases (SDR) family.</text>
</comment>
<sequence>MAQVWLITGSSRGIGRKTAEAVLAAGHQLVATARNPHDLDDLVSQHGDRVRSVALDVRDASQARHAVATAVDEFGRLDVVVNNAGAGRVTSIEECSEADFRDQLEINLMGVVNVTKAALPVLRAQRSGHFLQIGSTAGHTALGGGLAPYVMAKFALRGFTESLAAECAPFGVRATIVECGGFQTDWTGPSLVVTEPGEDYVPSVGALLDMMRGAHGNMPGDPARAARVMLDVVAMDEPPLSLLLGGDAVDMVRMADQARNAEIDKWEHVSRSTDFDLEDA</sequence>
<evidence type="ECO:0000256" key="1">
    <source>
        <dbReference type="ARBA" id="ARBA00006484"/>
    </source>
</evidence>
<dbReference type="InterPro" id="IPR057326">
    <property type="entry name" value="KR_dom"/>
</dbReference>
<evidence type="ECO:0000256" key="3">
    <source>
        <dbReference type="RuleBase" id="RU000363"/>
    </source>
</evidence>
<keyword evidence="2" id="KW-0560">Oxidoreductase</keyword>
<proteinExistence type="inferred from homology"/>
<dbReference type="OrthoDB" id="9792003at2"/>
<dbReference type="PANTHER" id="PTHR43976:SF16">
    <property type="entry name" value="SHORT-CHAIN DEHYDROGENASE_REDUCTASE FAMILY PROTEIN"/>
    <property type="match status" value="1"/>
</dbReference>
<keyword evidence="6" id="KW-1185">Reference proteome</keyword>
<evidence type="ECO:0000256" key="2">
    <source>
        <dbReference type="ARBA" id="ARBA00023002"/>
    </source>
</evidence>
<name>A0A0F0GVK0_LENAE</name>
<gene>
    <name evidence="5" type="ORF">UK23_20560</name>
</gene>
<dbReference type="CDD" id="cd05374">
    <property type="entry name" value="17beta-HSD-like_SDR_c"/>
    <property type="match status" value="1"/>
</dbReference>
<dbReference type="NCBIfam" id="NF006114">
    <property type="entry name" value="PRK08263.1"/>
    <property type="match status" value="1"/>
</dbReference>
<dbReference type="PANTHER" id="PTHR43976">
    <property type="entry name" value="SHORT CHAIN DEHYDROGENASE"/>
    <property type="match status" value="1"/>
</dbReference>
<dbReference type="InterPro" id="IPR051911">
    <property type="entry name" value="SDR_oxidoreductase"/>
</dbReference>
<reference evidence="5 6" key="1">
    <citation type="submission" date="2015-02" db="EMBL/GenBank/DDBJ databases">
        <authorList>
            <person name="Ju K.-S."/>
            <person name="Doroghazi J.R."/>
            <person name="Metcalf W."/>
        </authorList>
    </citation>
    <scope>NUCLEOTIDE SEQUENCE [LARGE SCALE GENOMIC DNA]</scope>
    <source>
        <strain evidence="5 6">NRRL B-16140</strain>
    </source>
</reference>